<gene>
    <name evidence="1" type="ORF">BSTEL_1025</name>
</gene>
<protein>
    <submittedName>
        <fullName evidence="1">Uncharacterized protein</fullName>
    </submittedName>
</protein>
<accession>A0A087E0Y8</accession>
<dbReference type="AlphaFoldDB" id="A0A087E0Y8"/>
<keyword evidence="2" id="KW-1185">Reference proteome</keyword>
<sequence>MLDNPDYRIERGVVLSRSNVERAGAVTYLPIYASWCLKEICGLLSPDDNGHDDTDSFSLATIPV</sequence>
<dbReference type="OrthoDB" id="9804306at2"/>
<dbReference type="EMBL" id="JGZP01000001">
    <property type="protein sequence ID" value="KFJ01439.1"/>
    <property type="molecule type" value="Genomic_DNA"/>
</dbReference>
<reference evidence="1 2" key="1">
    <citation type="submission" date="2014-03" db="EMBL/GenBank/DDBJ databases">
        <title>Genomics of Bifidobacteria.</title>
        <authorList>
            <person name="Ventura M."/>
            <person name="Milani C."/>
            <person name="Lugli G.A."/>
        </authorList>
    </citation>
    <scope>NUCLEOTIDE SEQUENCE [LARGE SCALE GENOMIC DNA]</scope>
    <source>
        <strain evidence="1 2">DSM 23968</strain>
    </source>
</reference>
<dbReference type="RefSeq" id="WP_034525691.1">
    <property type="nucleotide sequence ID" value="NZ_JGZP01000001.1"/>
</dbReference>
<name>A0A087E0Y8_9BIFI</name>
<comment type="caution">
    <text evidence="1">The sequence shown here is derived from an EMBL/GenBank/DDBJ whole genome shotgun (WGS) entry which is preliminary data.</text>
</comment>
<organism evidence="1 2">
    <name type="scientific">Bifidobacterium stellenboschense</name>
    <dbReference type="NCBI Taxonomy" id="762211"/>
    <lineage>
        <taxon>Bacteria</taxon>
        <taxon>Bacillati</taxon>
        <taxon>Actinomycetota</taxon>
        <taxon>Actinomycetes</taxon>
        <taxon>Bifidobacteriales</taxon>
        <taxon>Bifidobacteriaceae</taxon>
        <taxon>Bifidobacterium</taxon>
    </lineage>
</organism>
<proteinExistence type="predicted"/>
<dbReference type="Proteomes" id="UP000029004">
    <property type="component" value="Unassembled WGS sequence"/>
</dbReference>
<evidence type="ECO:0000313" key="2">
    <source>
        <dbReference type="Proteomes" id="UP000029004"/>
    </source>
</evidence>
<evidence type="ECO:0000313" key="1">
    <source>
        <dbReference type="EMBL" id="KFJ01439.1"/>
    </source>
</evidence>